<comment type="caution">
    <text evidence="2">The sequence shown here is derived from an EMBL/GenBank/DDBJ whole genome shotgun (WGS) entry which is preliminary data.</text>
</comment>
<accession>A0A8H7GYX6</accession>
<keyword evidence="1" id="KW-0732">Signal</keyword>
<evidence type="ECO:0000313" key="2">
    <source>
        <dbReference type="EMBL" id="KAF8005149.1"/>
    </source>
</evidence>
<feature type="chain" id="PRO_5034501355" evidence="1">
    <location>
        <begin position="19"/>
        <end position="302"/>
    </location>
</feature>
<dbReference type="AlphaFoldDB" id="A0A8H7GYX6"/>
<dbReference type="EMBL" id="JACBPP010000001">
    <property type="protein sequence ID" value="KAF8005149.1"/>
    <property type="molecule type" value="Genomic_DNA"/>
</dbReference>
<dbReference type="OrthoDB" id="10402769at2759"/>
<evidence type="ECO:0000313" key="3">
    <source>
        <dbReference type="Proteomes" id="UP000649328"/>
    </source>
</evidence>
<feature type="signal peptide" evidence="1">
    <location>
        <begin position="1"/>
        <end position="18"/>
    </location>
</feature>
<gene>
    <name evidence="2" type="ORF">HF325_000606</name>
</gene>
<organism evidence="2 3">
    <name type="scientific">Metschnikowia pulcherrima</name>
    <dbReference type="NCBI Taxonomy" id="27326"/>
    <lineage>
        <taxon>Eukaryota</taxon>
        <taxon>Fungi</taxon>
        <taxon>Dikarya</taxon>
        <taxon>Ascomycota</taxon>
        <taxon>Saccharomycotina</taxon>
        <taxon>Pichiomycetes</taxon>
        <taxon>Metschnikowiaceae</taxon>
        <taxon>Metschnikowia</taxon>
    </lineage>
</organism>
<reference evidence="2" key="1">
    <citation type="submission" date="2020-10" db="EMBL/GenBank/DDBJ databases">
        <title>The Whole-Genome Sequence of Metschnikowia persimmonesis, a Novel Endophytic Yeast Species Isolated from Medicinal Plant Diospyros kaki Thumb.</title>
        <authorList>
            <person name="Rahmat E."/>
            <person name="Kang Y."/>
        </authorList>
    </citation>
    <scope>NUCLEOTIDE SEQUENCE</scope>
    <source>
        <strain evidence="2">KIOM G15050</strain>
    </source>
</reference>
<keyword evidence="3" id="KW-1185">Reference proteome</keyword>
<dbReference type="Proteomes" id="UP000649328">
    <property type="component" value="Unassembled WGS sequence"/>
</dbReference>
<proteinExistence type="predicted"/>
<evidence type="ECO:0000256" key="1">
    <source>
        <dbReference type="SAM" id="SignalP"/>
    </source>
</evidence>
<name>A0A8H7GYX6_9ASCO</name>
<sequence length="302" mass="34458">MRVNSLYVACIVLPLVLAHNANETRFGFHPKGSHAENESILRGSERKIKSLEPDTRLDSFVSRLKSYVNETNFDTDKFTLDVFQLRRELADIDISMQIEKIMEHYSSDGTFVAPQDWKQDEKPADELRFAKYMLRAMLDLVQDLHFLDGANGLGHHLLRCLTQLNIRLLHLRNCQGIPDPLIPGYGEMVFIQGQYLKVWKDTYTKLAYVPPGLNHKLMKYFVQAENTLKVLARLSQRRRGSNKVQAGWIGLFLIKANIHVSSLFDARSEGSNEGALKPVTPSSAAQNQCKERHYSFGMSLFS</sequence>
<protein>
    <submittedName>
        <fullName evidence="2">Uncharacterized protein</fullName>
    </submittedName>
</protein>